<comment type="similarity">
    <text evidence="1">Belongs to the aspartyl/asparaginyl beta-hydroxylase family.</text>
</comment>
<evidence type="ECO:0000313" key="5">
    <source>
        <dbReference type="EMBL" id="QEX22593.1"/>
    </source>
</evidence>
<dbReference type="GO" id="GO:0016020">
    <property type="term" value="C:membrane"/>
    <property type="evidence" value="ECO:0007669"/>
    <property type="project" value="TreeGrafter"/>
</dbReference>
<dbReference type="KEGG" id="hadh:FRZ61_25250"/>
<keyword evidence="2" id="KW-0223">Dioxygenase</keyword>
<accession>A0A5J6N0H5</accession>
<dbReference type="Pfam" id="PF05118">
    <property type="entry name" value="Asp_Arg_Hydrox"/>
    <property type="match status" value="1"/>
</dbReference>
<dbReference type="EMBL" id="CP042582">
    <property type="protein sequence ID" value="QEX22593.1"/>
    <property type="molecule type" value="Genomic_DNA"/>
</dbReference>
<dbReference type="OrthoDB" id="21665at2"/>
<dbReference type="InterPro" id="IPR051821">
    <property type="entry name" value="Asp/Asn_beta-hydroxylase"/>
</dbReference>
<evidence type="ECO:0000256" key="1">
    <source>
        <dbReference type="ARBA" id="ARBA00007730"/>
    </source>
</evidence>
<protein>
    <recommendedName>
        <fullName evidence="4">Aspartyl/asparaginy/proline hydroxylase domain-containing protein</fullName>
    </recommendedName>
</protein>
<sequence>MAAKKRSWLGKRIVRFGKKARFRLGRLLAAQSTVPNSPVLDLALFPSLVPLEAHWQEIRAEFDRIYAEPEKLPSFHEISPDQKRISKGGHWKAFVLYGFGERSERNCGVCPKTAALLAGIPHLQSAWFSIIGPHYHIPAHSGVTKGILRAHLGLKVPTDAERCSMRVDKEKIVWREGRCVVFDDSYDHEVSNDTDETRAILLLDFDRPMRPLGRAAHRFSIWALKQSPYFRDAKRNMIAWEDRFEANYHAWETAARS</sequence>
<dbReference type="Gene3D" id="2.60.120.330">
    <property type="entry name" value="B-lactam Antibiotic, Isopenicillin N Synthase, Chain"/>
    <property type="match status" value="1"/>
</dbReference>
<keyword evidence="6" id="KW-1185">Reference proteome</keyword>
<feature type="domain" description="Aspartyl/asparaginy/proline hydroxylase" evidence="4">
    <location>
        <begin position="52"/>
        <end position="208"/>
    </location>
</feature>
<dbReference type="InterPro" id="IPR027443">
    <property type="entry name" value="IPNS-like_sf"/>
</dbReference>
<dbReference type="PANTHER" id="PTHR46332:SF5">
    <property type="entry name" value="ASPARTATE BETA-HYDROXYLASE DOMAIN CONTAINING 2"/>
    <property type="match status" value="1"/>
</dbReference>
<name>A0A5J6N0H5_9PROT</name>
<dbReference type="SUPFAM" id="SSF51197">
    <property type="entry name" value="Clavaminate synthase-like"/>
    <property type="match status" value="1"/>
</dbReference>
<dbReference type="GO" id="GO:0051213">
    <property type="term" value="F:dioxygenase activity"/>
    <property type="evidence" value="ECO:0007669"/>
    <property type="project" value="UniProtKB-KW"/>
</dbReference>
<dbReference type="AlphaFoldDB" id="A0A5J6N0H5"/>
<evidence type="ECO:0000256" key="3">
    <source>
        <dbReference type="ARBA" id="ARBA00023002"/>
    </source>
</evidence>
<dbReference type="PANTHER" id="PTHR46332">
    <property type="entry name" value="ASPARTATE BETA-HYDROXYLASE DOMAIN-CONTAINING PROTEIN 2"/>
    <property type="match status" value="1"/>
</dbReference>
<evidence type="ECO:0000259" key="4">
    <source>
        <dbReference type="Pfam" id="PF05118"/>
    </source>
</evidence>
<proteinExistence type="inferred from homology"/>
<keyword evidence="3" id="KW-0560">Oxidoreductase</keyword>
<reference evidence="5 6" key="1">
    <citation type="submission" date="2019-08" db="EMBL/GenBank/DDBJ databases">
        <title>Hyperibacter terrae gen. nov., sp. nov. and Hyperibacter viscosus sp. nov., two new members in the family Rhodospirillaceae isolated from the rhizosphere of Hypericum perforatum.</title>
        <authorList>
            <person name="Noviana Z."/>
        </authorList>
    </citation>
    <scope>NUCLEOTIDE SEQUENCE [LARGE SCALE GENOMIC DNA]</scope>
    <source>
        <strain evidence="5 6">R5959</strain>
    </source>
</reference>
<gene>
    <name evidence="5" type="ORF">FRZ61_25250</name>
</gene>
<evidence type="ECO:0000313" key="6">
    <source>
        <dbReference type="Proteomes" id="UP000325797"/>
    </source>
</evidence>
<dbReference type="RefSeq" id="WP_151118063.1">
    <property type="nucleotide sequence ID" value="NZ_CP042582.1"/>
</dbReference>
<organism evidence="5 6">
    <name type="scientific">Hypericibacter adhaerens</name>
    <dbReference type="NCBI Taxonomy" id="2602016"/>
    <lineage>
        <taxon>Bacteria</taxon>
        <taxon>Pseudomonadati</taxon>
        <taxon>Pseudomonadota</taxon>
        <taxon>Alphaproteobacteria</taxon>
        <taxon>Rhodospirillales</taxon>
        <taxon>Dongiaceae</taxon>
        <taxon>Hypericibacter</taxon>
    </lineage>
</organism>
<evidence type="ECO:0000256" key="2">
    <source>
        <dbReference type="ARBA" id="ARBA00022964"/>
    </source>
</evidence>
<dbReference type="InterPro" id="IPR007803">
    <property type="entry name" value="Asp/Arg/Pro-Hydrxlase"/>
</dbReference>
<dbReference type="Proteomes" id="UP000325797">
    <property type="component" value="Chromosome"/>
</dbReference>